<dbReference type="Proteomes" id="UP001064489">
    <property type="component" value="Chromosome 2"/>
</dbReference>
<reference evidence="1" key="2">
    <citation type="submission" date="2023-02" db="EMBL/GenBank/DDBJ databases">
        <authorList>
            <person name="Swenson N.G."/>
            <person name="Wegrzyn J.L."/>
            <person name="Mcevoy S.L."/>
        </authorList>
    </citation>
    <scope>NUCLEOTIDE SEQUENCE</scope>
    <source>
        <strain evidence="1">91603</strain>
        <tissue evidence="1">Leaf</tissue>
    </source>
</reference>
<accession>A0AAD5IEP5</accession>
<dbReference type="AlphaFoldDB" id="A0AAD5IEP5"/>
<keyword evidence="2" id="KW-1185">Reference proteome</keyword>
<evidence type="ECO:0000313" key="1">
    <source>
        <dbReference type="EMBL" id="KAI9160822.1"/>
    </source>
</evidence>
<gene>
    <name evidence="1" type="ORF">LWI28_011817</name>
</gene>
<dbReference type="EMBL" id="JAJSOW010000106">
    <property type="protein sequence ID" value="KAI9160822.1"/>
    <property type="molecule type" value="Genomic_DNA"/>
</dbReference>
<comment type="caution">
    <text evidence="1">The sequence shown here is derived from an EMBL/GenBank/DDBJ whole genome shotgun (WGS) entry which is preliminary data.</text>
</comment>
<name>A0AAD5IEP5_ACENE</name>
<reference evidence="1" key="1">
    <citation type="journal article" date="2022" name="Plant J.">
        <title>Strategies of tolerance reflected in two North American maple genomes.</title>
        <authorList>
            <person name="McEvoy S.L."/>
            <person name="Sezen U.U."/>
            <person name="Trouern-Trend A."/>
            <person name="McMahon S.M."/>
            <person name="Schaberg P.G."/>
            <person name="Yang J."/>
            <person name="Wegrzyn J.L."/>
            <person name="Swenson N.G."/>
        </authorList>
    </citation>
    <scope>NUCLEOTIDE SEQUENCE</scope>
    <source>
        <strain evidence="1">91603</strain>
    </source>
</reference>
<sequence>MDQTLIRVQLALSGQDMSCSLCPKTTLPEPRFISITSCPLSISVFTENRVNSDDSKYDSITWKRISNSKINQDWK</sequence>
<organism evidence="1 2">
    <name type="scientific">Acer negundo</name>
    <name type="common">Box elder</name>
    <dbReference type="NCBI Taxonomy" id="4023"/>
    <lineage>
        <taxon>Eukaryota</taxon>
        <taxon>Viridiplantae</taxon>
        <taxon>Streptophyta</taxon>
        <taxon>Embryophyta</taxon>
        <taxon>Tracheophyta</taxon>
        <taxon>Spermatophyta</taxon>
        <taxon>Magnoliopsida</taxon>
        <taxon>eudicotyledons</taxon>
        <taxon>Gunneridae</taxon>
        <taxon>Pentapetalae</taxon>
        <taxon>rosids</taxon>
        <taxon>malvids</taxon>
        <taxon>Sapindales</taxon>
        <taxon>Sapindaceae</taxon>
        <taxon>Hippocastanoideae</taxon>
        <taxon>Acereae</taxon>
        <taxon>Acer</taxon>
    </lineage>
</organism>
<evidence type="ECO:0000313" key="2">
    <source>
        <dbReference type="Proteomes" id="UP001064489"/>
    </source>
</evidence>
<protein>
    <submittedName>
        <fullName evidence="1">Uncharacterized protein</fullName>
    </submittedName>
</protein>
<proteinExistence type="predicted"/>